<sequence>DFVDTSSKGKEDSVDKWKLRPDVSVYSKDAPGPPDRTCWQHMEMCIEMKDQVHEDPFVDPPRCTPSAISGTRTRAQISDYARLMWHHQHRTFFFQILVIKDFARLLRYDRAGVIVSEAFRYQKTPYLAQFLCAFNDLDDTRRGKDTTVTLASPEEEQSAKIVFANNKTKLDDDNAPIFKVLVHDDRDAKAFFVSNPLFRYPSAIGRGTRCYVAADLETGKCVLLKDSWRYDVDGITQEGAIYKDLNAEGVSNIAQVLCHGDVPDQTTLTADFVNASWAGQTRSLSKHKHYRIVLDAVGRTLDKASSSRSIVKAIRDILVAHKEAYEKVDILHRDLSYHNIVLIGDGDDERGILIDWDLSRSLTSLDTEDARVRGRTGTWQFISHALLQDPTKKHTIQDDLESSFWILLWTLLHYVPSN</sequence>
<evidence type="ECO:0000259" key="1">
    <source>
        <dbReference type="PROSITE" id="PS50011"/>
    </source>
</evidence>
<dbReference type="InterPro" id="IPR000719">
    <property type="entry name" value="Prot_kinase_dom"/>
</dbReference>
<dbReference type="InParanoid" id="A0A165NKX2"/>
<dbReference type="PANTHER" id="PTHR38248">
    <property type="entry name" value="FUNK1 6"/>
    <property type="match status" value="1"/>
</dbReference>
<dbReference type="Gene3D" id="1.10.510.10">
    <property type="entry name" value="Transferase(Phosphotransferase) domain 1"/>
    <property type="match status" value="1"/>
</dbReference>
<accession>A0A165NKX2</accession>
<dbReference type="Proteomes" id="UP000076761">
    <property type="component" value="Unassembled WGS sequence"/>
</dbReference>
<evidence type="ECO:0000313" key="3">
    <source>
        <dbReference type="Proteomes" id="UP000076761"/>
    </source>
</evidence>
<dbReference type="InterPro" id="IPR040976">
    <property type="entry name" value="Pkinase_fungal"/>
</dbReference>
<dbReference type="SUPFAM" id="SSF56112">
    <property type="entry name" value="Protein kinase-like (PK-like)"/>
    <property type="match status" value="1"/>
</dbReference>
<gene>
    <name evidence="2" type="ORF">NEOLEDRAFT_1019729</name>
</gene>
<dbReference type="PROSITE" id="PS50011">
    <property type="entry name" value="PROTEIN_KINASE_DOM"/>
    <property type="match status" value="1"/>
</dbReference>
<dbReference type="OrthoDB" id="5592585at2759"/>
<feature type="domain" description="Protein kinase" evidence="1">
    <location>
        <begin position="198"/>
        <end position="418"/>
    </location>
</feature>
<dbReference type="InterPro" id="IPR011009">
    <property type="entry name" value="Kinase-like_dom_sf"/>
</dbReference>
<feature type="non-terminal residue" evidence="2">
    <location>
        <position position="418"/>
    </location>
</feature>
<proteinExistence type="predicted"/>
<name>A0A165NKX2_9AGAM</name>
<feature type="non-terminal residue" evidence="2">
    <location>
        <position position="1"/>
    </location>
</feature>
<dbReference type="Pfam" id="PF17667">
    <property type="entry name" value="Pkinase_fungal"/>
    <property type="match status" value="1"/>
</dbReference>
<dbReference type="GO" id="GO:0004672">
    <property type="term" value="F:protein kinase activity"/>
    <property type="evidence" value="ECO:0007669"/>
    <property type="project" value="InterPro"/>
</dbReference>
<dbReference type="AlphaFoldDB" id="A0A165NKX2"/>
<evidence type="ECO:0000313" key="2">
    <source>
        <dbReference type="EMBL" id="KZT19789.1"/>
    </source>
</evidence>
<dbReference type="GO" id="GO:0005524">
    <property type="term" value="F:ATP binding"/>
    <property type="evidence" value="ECO:0007669"/>
    <property type="project" value="InterPro"/>
</dbReference>
<dbReference type="PANTHER" id="PTHR38248:SF2">
    <property type="entry name" value="FUNK1 11"/>
    <property type="match status" value="1"/>
</dbReference>
<keyword evidence="3" id="KW-1185">Reference proteome</keyword>
<reference evidence="2 3" key="1">
    <citation type="journal article" date="2016" name="Mol. Biol. Evol.">
        <title>Comparative Genomics of Early-Diverging Mushroom-Forming Fungi Provides Insights into the Origins of Lignocellulose Decay Capabilities.</title>
        <authorList>
            <person name="Nagy L.G."/>
            <person name="Riley R."/>
            <person name="Tritt A."/>
            <person name="Adam C."/>
            <person name="Daum C."/>
            <person name="Floudas D."/>
            <person name="Sun H."/>
            <person name="Yadav J.S."/>
            <person name="Pangilinan J."/>
            <person name="Larsson K.H."/>
            <person name="Matsuura K."/>
            <person name="Barry K."/>
            <person name="Labutti K."/>
            <person name="Kuo R."/>
            <person name="Ohm R.A."/>
            <person name="Bhattacharya S.S."/>
            <person name="Shirouzu T."/>
            <person name="Yoshinaga Y."/>
            <person name="Martin F.M."/>
            <person name="Grigoriev I.V."/>
            <person name="Hibbett D.S."/>
        </authorList>
    </citation>
    <scope>NUCLEOTIDE SEQUENCE [LARGE SCALE GENOMIC DNA]</scope>
    <source>
        <strain evidence="2 3">HHB14362 ss-1</strain>
    </source>
</reference>
<protein>
    <recommendedName>
        <fullName evidence="1">Protein kinase domain-containing protein</fullName>
    </recommendedName>
</protein>
<dbReference type="EMBL" id="KV425633">
    <property type="protein sequence ID" value="KZT19789.1"/>
    <property type="molecule type" value="Genomic_DNA"/>
</dbReference>
<organism evidence="2 3">
    <name type="scientific">Neolentinus lepideus HHB14362 ss-1</name>
    <dbReference type="NCBI Taxonomy" id="1314782"/>
    <lineage>
        <taxon>Eukaryota</taxon>
        <taxon>Fungi</taxon>
        <taxon>Dikarya</taxon>
        <taxon>Basidiomycota</taxon>
        <taxon>Agaricomycotina</taxon>
        <taxon>Agaricomycetes</taxon>
        <taxon>Gloeophyllales</taxon>
        <taxon>Gloeophyllaceae</taxon>
        <taxon>Neolentinus</taxon>
    </lineage>
</organism>